<feature type="transmembrane region" description="Helical" evidence="1">
    <location>
        <begin position="276"/>
        <end position="298"/>
    </location>
</feature>
<feature type="transmembrane region" description="Helical" evidence="1">
    <location>
        <begin position="239"/>
        <end position="264"/>
    </location>
</feature>
<feature type="transmembrane region" description="Helical" evidence="1">
    <location>
        <begin position="358"/>
        <end position="377"/>
    </location>
</feature>
<evidence type="ECO:0008006" key="5">
    <source>
        <dbReference type="Google" id="ProtNLM"/>
    </source>
</evidence>
<evidence type="ECO:0000256" key="1">
    <source>
        <dbReference type="SAM" id="Phobius"/>
    </source>
</evidence>
<keyword evidence="4" id="KW-1185">Reference proteome</keyword>
<organism evidence="3 4">
    <name type="scientific">Pseudoramibacter alactolyticus ATCC 23263</name>
    <dbReference type="NCBI Taxonomy" id="887929"/>
    <lineage>
        <taxon>Bacteria</taxon>
        <taxon>Bacillati</taxon>
        <taxon>Bacillota</taxon>
        <taxon>Clostridia</taxon>
        <taxon>Eubacteriales</taxon>
        <taxon>Eubacteriaceae</taxon>
        <taxon>Pseudoramibacter</taxon>
    </lineage>
</organism>
<protein>
    <recommendedName>
        <fullName evidence="5">Polymer-forming cytoskeletal</fullName>
    </recommendedName>
</protein>
<feature type="chain" id="PRO_5003208320" description="Polymer-forming cytoskeletal" evidence="2">
    <location>
        <begin position="29"/>
        <end position="397"/>
    </location>
</feature>
<gene>
    <name evidence="3" type="ORF">HMP0721_1933</name>
</gene>
<accession>E6MIU8</accession>
<keyword evidence="1" id="KW-0472">Membrane</keyword>
<dbReference type="HOGENOM" id="CLU_694192_0_0_9"/>
<name>E6MIU8_9FIRM</name>
<keyword evidence="1" id="KW-0812">Transmembrane</keyword>
<proteinExistence type="predicted"/>
<evidence type="ECO:0000256" key="2">
    <source>
        <dbReference type="SAM" id="SignalP"/>
    </source>
</evidence>
<keyword evidence="1" id="KW-1133">Transmembrane helix</keyword>
<feature type="transmembrane region" description="Helical" evidence="1">
    <location>
        <begin position="304"/>
        <end position="329"/>
    </location>
</feature>
<evidence type="ECO:0000313" key="4">
    <source>
        <dbReference type="Proteomes" id="UP000004754"/>
    </source>
</evidence>
<sequence length="397" mass="41278">MKHLKPRPILAGLAILAIGLTLAVPVFAAADTADSAGNVFSNELTGDVRNDLFTTDANVALAHRQIGGDLFAAGQSISADSVHIGGSAFVAGSTVTLTNTRIDGSLRAAGQNLNLHQVTARHNITVAGQGVTADRKTKAAGFYASGQDVTFAGKAQAANLAGETVTFNGQVDGDVTLDAETVIIGADAKITGTLKVTAKQRPTIPKGAAVGNMTFHKADNDRSAQQLAHAAAAKKGRAIVYWLLASALMAILIAVFATPALNNAVRLTREKKWQPIVPGLVALLLIVPAALIACLTFIGIPVAAFALLSFAALILPANAFTGAAFGRLIFPKQNHWLTAILGACALSLLEQIPVIGPVLIFASCAYLTGTVLLWMWAHRLRKRPSDAPKIPGNPSDL</sequence>
<comment type="caution">
    <text evidence="3">The sequence shown here is derived from an EMBL/GenBank/DDBJ whole genome shotgun (WGS) entry which is preliminary data.</text>
</comment>
<dbReference type="Proteomes" id="UP000004754">
    <property type="component" value="Unassembled WGS sequence"/>
</dbReference>
<dbReference type="EMBL" id="AEQN01000024">
    <property type="protein sequence ID" value="EFV00973.1"/>
    <property type="molecule type" value="Genomic_DNA"/>
</dbReference>
<dbReference type="eggNOG" id="COG1664">
    <property type="taxonomic scope" value="Bacteria"/>
</dbReference>
<reference evidence="3 4" key="1">
    <citation type="submission" date="2010-12" db="EMBL/GenBank/DDBJ databases">
        <authorList>
            <person name="Muzny D."/>
            <person name="Qin X."/>
            <person name="Deng J."/>
            <person name="Jiang H."/>
            <person name="Liu Y."/>
            <person name="Qu J."/>
            <person name="Song X.-Z."/>
            <person name="Zhang L."/>
            <person name="Thornton R."/>
            <person name="Coyle M."/>
            <person name="Francisco L."/>
            <person name="Jackson L."/>
            <person name="Javaid M."/>
            <person name="Korchina V."/>
            <person name="Kovar C."/>
            <person name="Mata R."/>
            <person name="Mathew T."/>
            <person name="Ngo R."/>
            <person name="Nguyen L."/>
            <person name="Nguyen N."/>
            <person name="Okwuonu G."/>
            <person name="Ongeri F."/>
            <person name="Pham C."/>
            <person name="Simmons D."/>
            <person name="Wilczek-Boney K."/>
            <person name="Hale W."/>
            <person name="Jakkamsetti A."/>
            <person name="Pham P."/>
            <person name="Ruth R."/>
            <person name="San Lucas F."/>
            <person name="Warren J."/>
            <person name="Zhang J."/>
            <person name="Zhao Z."/>
            <person name="Zhou C."/>
            <person name="Zhu D."/>
            <person name="Lee S."/>
            <person name="Bess C."/>
            <person name="Blankenburg K."/>
            <person name="Forbes L."/>
            <person name="Fu Q."/>
            <person name="Gubbala S."/>
            <person name="Hirani K."/>
            <person name="Jayaseelan J.C."/>
            <person name="Lara F."/>
            <person name="Munidasa M."/>
            <person name="Palculict T."/>
            <person name="Patil S."/>
            <person name="Pu L.-L."/>
            <person name="Saada N."/>
            <person name="Tang L."/>
            <person name="Weissenberger G."/>
            <person name="Zhu Y."/>
            <person name="Hemphill L."/>
            <person name="Shang Y."/>
            <person name="Youmans B."/>
            <person name="Ayvaz T."/>
            <person name="Ross M."/>
            <person name="Santibanez J."/>
            <person name="Aqrawi P."/>
            <person name="Gross S."/>
            <person name="Joshi V."/>
            <person name="Fowler G."/>
            <person name="Nazareth L."/>
            <person name="Reid J."/>
            <person name="Worley K."/>
            <person name="Petrosino J."/>
            <person name="Highlander S."/>
            <person name="Gibbs R."/>
        </authorList>
    </citation>
    <scope>NUCLEOTIDE SEQUENCE [LARGE SCALE GENOMIC DNA]</scope>
    <source>
        <strain evidence="3 4">ATCC 23263</strain>
    </source>
</reference>
<evidence type="ECO:0000313" key="3">
    <source>
        <dbReference type="EMBL" id="EFV00973.1"/>
    </source>
</evidence>
<dbReference type="AlphaFoldDB" id="E6MIU8"/>
<keyword evidence="2" id="KW-0732">Signal</keyword>
<dbReference type="RefSeq" id="WP_006599355.1">
    <property type="nucleotide sequence ID" value="NZ_GL622359.1"/>
</dbReference>
<feature type="signal peptide" evidence="2">
    <location>
        <begin position="1"/>
        <end position="28"/>
    </location>
</feature>